<dbReference type="Proteomes" id="UP001153069">
    <property type="component" value="Unassembled WGS sequence"/>
</dbReference>
<keyword evidence="17" id="KW-1185">Reference proteome</keyword>
<evidence type="ECO:0000256" key="13">
    <source>
        <dbReference type="PIRSR" id="PIRSR605511-2"/>
    </source>
</evidence>
<dbReference type="PROSITE" id="PS00171">
    <property type="entry name" value="TIM_1"/>
    <property type="match status" value="1"/>
</dbReference>
<comment type="pathway">
    <text evidence="2">Carbohydrate biosynthesis; gluconeogenesis.</text>
</comment>
<dbReference type="EMBL" id="CAICTM010000259">
    <property type="protein sequence ID" value="CAB9506252.1"/>
    <property type="molecule type" value="Genomic_DNA"/>
</dbReference>
<keyword evidence="8" id="KW-0324">Glycolysis</keyword>
<protein>
    <recommendedName>
        <fullName evidence="5">triose-phosphate isomerase</fullName>
        <ecNumber evidence="5">5.3.1.1</ecNumber>
    </recommendedName>
</protein>
<comment type="caution">
    <text evidence="16">The sequence shown here is derived from an EMBL/GenBank/DDBJ whole genome shotgun (WGS) entry which is preliminary data.</text>
</comment>
<feature type="binding site" evidence="13">
    <location>
        <position position="509"/>
    </location>
    <ligand>
        <name>a divalent metal cation</name>
        <dbReference type="ChEBI" id="CHEBI:60240"/>
    </ligand>
</feature>
<dbReference type="InterPro" id="IPR035990">
    <property type="entry name" value="TIM_sf"/>
</dbReference>
<dbReference type="Pfam" id="PF00121">
    <property type="entry name" value="TIM"/>
    <property type="match status" value="1"/>
</dbReference>
<comment type="function">
    <text evidence="11">Catalyzes the interconversion of glyceraldehyde 3-phosphate and dihydroxyacetone phosphate in the glycolytic and gluconeogenic pathways.</text>
</comment>
<dbReference type="GO" id="GO:0046872">
    <property type="term" value="F:metal ion binding"/>
    <property type="evidence" value="ECO:0007669"/>
    <property type="project" value="UniProtKB-KW"/>
</dbReference>
<comment type="cofactor">
    <cofactor evidence="13">
        <name>Zn(2+)</name>
        <dbReference type="ChEBI" id="CHEBI:29105"/>
    </cofactor>
    <text evidence="13">Binds 1 divalent metal cation per subunit.</text>
</comment>
<evidence type="ECO:0000313" key="17">
    <source>
        <dbReference type="Proteomes" id="UP001153069"/>
    </source>
</evidence>
<dbReference type="AlphaFoldDB" id="A0A9N8DNI0"/>
<evidence type="ECO:0000313" key="16">
    <source>
        <dbReference type="EMBL" id="CAB9506252.1"/>
    </source>
</evidence>
<organism evidence="16 17">
    <name type="scientific">Seminavis robusta</name>
    <dbReference type="NCBI Taxonomy" id="568900"/>
    <lineage>
        <taxon>Eukaryota</taxon>
        <taxon>Sar</taxon>
        <taxon>Stramenopiles</taxon>
        <taxon>Ochrophyta</taxon>
        <taxon>Bacillariophyta</taxon>
        <taxon>Bacillariophyceae</taxon>
        <taxon>Bacillariophycidae</taxon>
        <taxon>Naviculales</taxon>
        <taxon>Naviculaceae</taxon>
        <taxon>Seminavis</taxon>
    </lineage>
</organism>
<proteinExistence type="inferred from homology"/>
<feature type="active site" description="Proton donor/acceptor" evidence="12">
    <location>
        <position position="556"/>
    </location>
</feature>
<evidence type="ECO:0000256" key="5">
    <source>
        <dbReference type="ARBA" id="ARBA00011940"/>
    </source>
</evidence>
<keyword evidence="13" id="KW-0862">Zinc</keyword>
<evidence type="ECO:0000256" key="3">
    <source>
        <dbReference type="ARBA" id="ARBA00007422"/>
    </source>
</evidence>
<sequence length="706" mass="76324">MTLFSLFLALTSFSLSLSFHTVDSFSLHRTRTVSVSPLISKSRTALFFSPDDHQSNAPPVQPRRSIVAGNWKLNPATLTEATTLLRLLKANFENHRDASSATEVVVFPPFPFLGVAVQELQGTGIQVGCQTIGTHEQGAFTGEVAPSMIQSMGVTYVMLGHSERRTLFGESDTAVNNKLQLCLAQRGLQVILCVGETLQEYETNLLASVVDVQLKKALVGVSSQDVLERIVVAYEPVWAIGTGKTATPSQAQAAHEAVRATLTALYGSHVAQGVRIQYGGSVTPDNIDALMAQPDVDGALVGGASLTADSFTRIVDGGIRAASATSSAYAPPPVELTATEVVPCANVLGESPVWSVRDQALYWISAPEGELWTWKYHGDNNQHNRNEPPYRRLIGTTLGCTALLEGEPHAVLLAGESAFMKMTMKADSGDFASSSSCTATNFLCERPEQDQATRPNDGRVDRQQRMVFGMYNNYHREGSSAGENNCGLYRLDANLQLESLLDYKYRVSNCICFPASGDTIFFCDTPTRKVYAFDYPVLTNRREIWTMPSEWPGGPDGAQVDADGCIWMALSGAHRVVRVNPDTGHMDFVVHLPVSSPTSCTFGGPNLDELFITTRKPDGGGLFRVKMPFGIRGLPEPEFRVNNNNNNNLVGQEQTTTQPTAAAVAVSSDNVMQEEGNANVQPAAGNTAATYASMAAAYKQMTNNGQ</sequence>
<evidence type="ECO:0000256" key="10">
    <source>
        <dbReference type="ARBA" id="ARBA00052432"/>
    </source>
</evidence>
<dbReference type="Gene3D" id="3.20.20.70">
    <property type="entry name" value="Aldolase class I"/>
    <property type="match status" value="1"/>
</dbReference>
<keyword evidence="7" id="KW-0963">Cytoplasm</keyword>
<feature type="chain" id="PRO_5040304259" description="triose-phosphate isomerase" evidence="14">
    <location>
        <begin position="19"/>
        <end position="706"/>
    </location>
</feature>
<feature type="signal peptide" evidence="14">
    <location>
        <begin position="1"/>
        <end position="18"/>
    </location>
</feature>
<dbReference type="HAMAP" id="MF_00147_B">
    <property type="entry name" value="TIM_B"/>
    <property type="match status" value="1"/>
</dbReference>
<keyword evidence="6" id="KW-0312">Gluconeogenesis</keyword>
<evidence type="ECO:0000256" key="14">
    <source>
        <dbReference type="SAM" id="SignalP"/>
    </source>
</evidence>
<dbReference type="InterPro" id="IPR005511">
    <property type="entry name" value="SMP-30"/>
</dbReference>
<dbReference type="Pfam" id="PF08450">
    <property type="entry name" value="SGL"/>
    <property type="match status" value="1"/>
</dbReference>
<dbReference type="CDD" id="cd00311">
    <property type="entry name" value="TIM"/>
    <property type="match status" value="1"/>
</dbReference>
<dbReference type="EC" id="5.3.1.1" evidence="5"/>
<dbReference type="SUPFAM" id="SSF63829">
    <property type="entry name" value="Calcium-dependent phosphotriesterase"/>
    <property type="match status" value="1"/>
</dbReference>
<evidence type="ECO:0000256" key="6">
    <source>
        <dbReference type="ARBA" id="ARBA00022432"/>
    </source>
</evidence>
<evidence type="ECO:0000256" key="7">
    <source>
        <dbReference type="ARBA" id="ARBA00022490"/>
    </source>
</evidence>
<dbReference type="SUPFAM" id="SSF51351">
    <property type="entry name" value="Triosephosphate isomerase (TIM)"/>
    <property type="match status" value="1"/>
</dbReference>
<dbReference type="InterPro" id="IPR013658">
    <property type="entry name" value="SGL"/>
</dbReference>
<dbReference type="GO" id="GO:0046166">
    <property type="term" value="P:glyceraldehyde-3-phosphate biosynthetic process"/>
    <property type="evidence" value="ECO:0007669"/>
    <property type="project" value="TreeGrafter"/>
</dbReference>
<evidence type="ECO:0000256" key="8">
    <source>
        <dbReference type="ARBA" id="ARBA00023152"/>
    </source>
</evidence>
<dbReference type="FunFam" id="3.20.20.70:FF:000016">
    <property type="entry name" value="Triosephosphate isomerase"/>
    <property type="match status" value="1"/>
</dbReference>
<dbReference type="InterPro" id="IPR013785">
    <property type="entry name" value="Aldolase_TIM"/>
</dbReference>
<evidence type="ECO:0000256" key="12">
    <source>
        <dbReference type="PIRSR" id="PIRSR605511-1"/>
    </source>
</evidence>
<feature type="binding site" evidence="13">
    <location>
        <position position="350"/>
    </location>
    <ligand>
        <name>a divalent metal cation</name>
        <dbReference type="ChEBI" id="CHEBI:60240"/>
    </ligand>
</feature>
<dbReference type="InterPro" id="IPR022896">
    <property type="entry name" value="TrioseP_Isoase_bac/euk"/>
</dbReference>
<dbReference type="PANTHER" id="PTHR21139:SF42">
    <property type="entry name" value="TRIOSEPHOSPHATE ISOMERASE"/>
    <property type="match status" value="1"/>
</dbReference>
<evidence type="ECO:0000256" key="9">
    <source>
        <dbReference type="ARBA" id="ARBA00023235"/>
    </source>
</evidence>
<feature type="binding site" evidence="13">
    <location>
        <position position="456"/>
    </location>
    <ligand>
        <name>substrate</name>
    </ligand>
</feature>
<dbReference type="OrthoDB" id="39449at2759"/>
<reference evidence="16" key="1">
    <citation type="submission" date="2020-06" db="EMBL/GenBank/DDBJ databases">
        <authorList>
            <consortium name="Plant Systems Biology data submission"/>
        </authorList>
    </citation>
    <scope>NUCLEOTIDE SEQUENCE</scope>
    <source>
        <strain evidence="16">D6</strain>
    </source>
</reference>
<keyword evidence="9 16" id="KW-0413">Isomerase</keyword>
<dbReference type="InterPro" id="IPR000652">
    <property type="entry name" value="Triosephosphate_isomerase"/>
</dbReference>
<dbReference type="NCBIfam" id="TIGR00419">
    <property type="entry name" value="tim"/>
    <property type="match status" value="1"/>
</dbReference>
<keyword evidence="13" id="KW-0479">Metal-binding</keyword>
<dbReference type="InterPro" id="IPR020861">
    <property type="entry name" value="Triosephosphate_isomerase_AS"/>
</dbReference>
<comment type="subunit">
    <text evidence="4">Homodimer.</text>
</comment>
<dbReference type="Gene3D" id="2.120.10.30">
    <property type="entry name" value="TolB, C-terminal domain"/>
    <property type="match status" value="1"/>
</dbReference>
<dbReference type="GO" id="GO:0006096">
    <property type="term" value="P:glycolytic process"/>
    <property type="evidence" value="ECO:0007669"/>
    <property type="project" value="UniProtKB-KW"/>
</dbReference>
<dbReference type="PRINTS" id="PR01790">
    <property type="entry name" value="SMP30FAMILY"/>
</dbReference>
<comment type="similarity">
    <text evidence="3">Belongs to the triosephosphate isomerase family.</text>
</comment>
<feature type="domain" description="SMP-30/Gluconolactonase/LRE-like region" evidence="15">
    <location>
        <begin position="348"/>
        <end position="614"/>
    </location>
</feature>
<evidence type="ECO:0000256" key="4">
    <source>
        <dbReference type="ARBA" id="ARBA00011738"/>
    </source>
</evidence>
<name>A0A9N8DNI0_9STRA</name>
<keyword evidence="14" id="KW-0732">Signal</keyword>
<accession>A0A9N8DNI0</accession>
<comment type="pathway">
    <text evidence="1">Carbohydrate degradation; glycolysis; D-glyceraldehyde 3-phosphate from glycerone phosphate: step 1/1.</text>
</comment>
<gene>
    <name evidence="16" type="ORF">SEMRO_260_G101520.1</name>
</gene>
<evidence type="ECO:0000259" key="15">
    <source>
        <dbReference type="Pfam" id="PF08450"/>
    </source>
</evidence>
<dbReference type="PROSITE" id="PS51440">
    <property type="entry name" value="TIM_2"/>
    <property type="match status" value="1"/>
</dbReference>
<evidence type="ECO:0000256" key="11">
    <source>
        <dbReference type="ARBA" id="ARBA00056661"/>
    </source>
</evidence>
<feature type="binding site" evidence="13">
    <location>
        <position position="454"/>
    </location>
    <ligand>
        <name>substrate</name>
    </ligand>
</feature>
<dbReference type="GO" id="GO:0004807">
    <property type="term" value="F:triose-phosphate isomerase activity"/>
    <property type="evidence" value="ECO:0007669"/>
    <property type="project" value="UniProtKB-EC"/>
</dbReference>
<dbReference type="GO" id="GO:0019563">
    <property type="term" value="P:glycerol catabolic process"/>
    <property type="evidence" value="ECO:0007669"/>
    <property type="project" value="TreeGrafter"/>
</dbReference>
<dbReference type="GO" id="GO:0005829">
    <property type="term" value="C:cytosol"/>
    <property type="evidence" value="ECO:0007669"/>
    <property type="project" value="TreeGrafter"/>
</dbReference>
<dbReference type="PANTHER" id="PTHR21139">
    <property type="entry name" value="TRIOSEPHOSPHATE ISOMERASE"/>
    <property type="match status" value="1"/>
</dbReference>
<evidence type="ECO:0000256" key="1">
    <source>
        <dbReference type="ARBA" id="ARBA00004680"/>
    </source>
</evidence>
<comment type="catalytic activity">
    <reaction evidence="10">
        <text>D-glyceraldehyde 3-phosphate = dihydroxyacetone phosphate</text>
        <dbReference type="Rhea" id="RHEA:18585"/>
        <dbReference type="ChEBI" id="CHEBI:57642"/>
        <dbReference type="ChEBI" id="CHEBI:59776"/>
        <dbReference type="EC" id="5.3.1.1"/>
    </reaction>
    <physiologicalReaction direction="left-to-right" evidence="10">
        <dbReference type="Rhea" id="RHEA:18586"/>
    </physiologicalReaction>
</comment>
<dbReference type="GO" id="GO:0006094">
    <property type="term" value="P:gluconeogenesis"/>
    <property type="evidence" value="ECO:0007669"/>
    <property type="project" value="UniProtKB-KW"/>
</dbReference>
<dbReference type="InterPro" id="IPR011042">
    <property type="entry name" value="6-blade_b-propeller_TolB-like"/>
</dbReference>
<feature type="binding site" evidence="13">
    <location>
        <position position="556"/>
    </location>
    <ligand>
        <name>a divalent metal cation</name>
        <dbReference type="ChEBI" id="CHEBI:60240"/>
    </ligand>
</feature>
<evidence type="ECO:0000256" key="2">
    <source>
        <dbReference type="ARBA" id="ARBA00004742"/>
    </source>
</evidence>